<dbReference type="PROSITE" id="PS51257">
    <property type="entry name" value="PROKAR_LIPOPROTEIN"/>
    <property type="match status" value="1"/>
</dbReference>
<keyword evidence="1" id="KW-1133">Transmembrane helix</keyword>
<gene>
    <name evidence="2" type="ORF">DEF24_10105</name>
</gene>
<sequence length="64" mass="7336">MTVFKDPYRPRRSHLIHAAALVPGGYILTACGSWWHHDDDTGEWYHDEPAPITCKKCQRETAQA</sequence>
<accession>A0A368T721</accession>
<evidence type="ECO:0000313" key="3">
    <source>
        <dbReference type="Proteomes" id="UP000253318"/>
    </source>
</evidence>
<comment type="caution">
    <text evidence="2">The sequence shown here is derived from an EMBL/GenBank/DDBJ whole genome shotgun (WGS) entry which is preliminary data.</text>
</comment>
<evidence type="ECO:0000313" key="2">
    <source>
        <dbReference type="EMBL" id="RCV59315.1"/>
    </source>
</evidence>
<keyword evidence="1" id="KW-0812">Transmembrane</keyword>
<dbReference type="AlphaFoldDB" id="A0A368T721"/>
<reference evidence="2 3" key="1">
    <citation type="submission" date="2018-04" db="EMBL/GenBank/DDBJ databases">
        <title>Novel actinobacteria from marine sediment.</title>
        <authorList>
            <person name="Ng Z.Y."/>
            <person name="Tan G.Y.A."/>
        </authorList>
    </citation>
    <scope>NUCLEOTIDE SEQUENCE [LARGE SCALE GENOMIC DNA]</scope>
    <source>
        <strain evidence="2 3">TPS81</strain>
    </source>
</reference>
<protein>
    <submittedName>
        <fullName evidence="2">Uncharacterized protein</fullName>
    </submittedName>
</protein>
<name>A0A368T721_9ACTN</name>
<dbReference type="RefSeq" id="WP_114399271.1">
    <property type="nucleotide sequence ID" value="NZ_QEIM01000115.1"/>
</dbReference>
<dbReference type="Proteomes" id="UP000253318">
    <property type="component" value="Unassembled WGS sequence"/>
</dbReference>
<keyword evidence="1" id="KW-0472">Membrane</keyword>
<evidence type="ECO:0000256" key="1">
    <source>
        <dbReference type="SAM" id="Phobius"/>
    </source>
</evidence>
<keyword evidence="3" id="KW-1185">Reference proteome</keyword>
<organism evidence="2 3">
    <name type="scientific">Marinitenerispora sediminis</name>
    <dbReference type="NCBI Taxonomy" id="1931232"/>
    <lineage>
        <taxon>Bacteria</taxon>
        <taxon>Bacillati</taxon>
        <taxon>Actinomycetota</taxon>
        <taxon>Actinomycetes</taxon>
        <taxon>Streptosporangiales</taxon>
        <taxon>Nocardiopsidaceae</taxon>
        <taxon>Marinitenerispora</taxon>
    </lineage>
</organism>
<feature type="transmembrane region" description="Helical" evidence="1">
    <location>
        <begin position="15"/>
        <end position="35"/>
    </location>
</feature>
<dbReference type="EMBL" id="QEIN01000063">
    <property type="protein sequence ID" value="RCV59315.1"/>
    <property type="molecule type" value="Genomic_DNA"/>
</dbReference>
<proteinExistence type="predicted"/>